<dbReference type="AlphaFoldDB" id="A0A8S9R1Q7"/>
<comment type="caution">
    <text evidence="1">The sequence shown here is derived from an EMBL/GenBank/DDBJ whole genome shotgun (WGS) entry which is preliminary data.</text>
</comment>
<reference evidence="1" key="1">
    <citation type="submission" date="2019-12" db="EMBL/GenBank/DDBJ databases">
        <title>Genome sequencing and annotation of Brassica cretica.</title>
        <authorList>
            <person name="Studholme D.J."/>
            <person name="Sarris P."/>
        </authorList>
    </citation>
    <scope>NUCLEOTIDE SEQUENCE</scope>
    <source>
        <strain evidence="1">PFS-109/04</strain>
        <tissue evidence="1">Leaf</tissue>
    </source>
</reference>
<organism evidence="1 2">
    <name type="scientific">Brassica cretica</name>
    <name type="common">Mustard</name>
    <dbReference type="NCBI Taxonomy" id="69181"/>
    <lineage>
        <taxon>Eukaryota</taxon>
        <taxon>Viridiplantae</taxon>
        <taxon>Streptophyta</taxon>
        <taxon>Embryophyta</taxon>
        <taxon>Tracheophyta</taxon>
        <taxon>Spermatophyta</taxon>
        <taxon>Magnoliopsida</taxon>
        <taxon>eudicotyledons</taxon>
        <taxon>Gunneridae</taxon>
        <taxon>Pentapetalae</taxon>
        <taxon>rosids</taxon>
        <taxon>malvids</taxon>
        <taxon>Brassicales</taxon>
        <taxon>Brassicaceae</taxon>
        <taxon>Brassiceae</taxon>
        <taxon>Brassica</taxon>
    </lineage>
</organism>
<proteinExistence type="predicted"/>
<evidence type="ECO:0000313" key="2">
    <source>
        <dbReference type="Proteomes" id="UP000712600"/>
    </source>
</evidence>
<protein>
    <submittedName>
        <fullName evidence="1">Uncharacterized protein</fullName>
    </submittedName>
</protein>
<name>A0A8S9R1Q7_BRACR</name>
<dbReference type="EMBL" id="QGKX02000996">
    <property type="protein sequence ID" value="KAF3556300.1"/>
    <property type="molecule type" value="Genomic_DNA"/>
</dbReference>
<evidence type="ECO:0000313" key="1">
    <source>
        <dbReference type="EMBL" id="KAF3556300.1"/>
    </source>
</evidence>
<gene>
    <name evidence="1" type="ORF">F2Q69_00013085</name>
</gene>
<dbReference type="Proteomes" id="UP000712600">
    <property type="component" value="Unassembled WGS sequence"/>
</dbReference>
<sequence>MHLIFSLSDKEETGTLGVNKDQEPLKEDVDVITHLISEELGKGIGTMEKHPEPNSRHYTQGVATYTASELVLFKERNYLLKECATQTHVWKPGDQSLNLRPLGEFIPCTKPHWINQILHHLNLPFLEPICFKSQRLVFYTLGCDLAICFINQKLPKAPRIFPKLSRFKQLHTFPILAQILSLRPNG</sequence>
<accession>A0A8S9R1Q7</accession>